<evidence type="ECO:0000313" key="2">
    <source>
        <dbReference type="Proteomes" id="UP000282876"/>
    </source>
</evidence>
<comment type="caution">
    <text evidence="1">The sequence shown here is derived from an EMBL/GenBank/DDBJ whole genome shotgun (WGS) entry which is preliminary data.</text>
</comment>
<accession>A0A437AJ80</accession>
<gene>
    <name evidence="1" type="ORF">TUBRATIS_23110</name>
</gene>
<organism evidence="1 2">
    <name type="scientific">Tubulinosema ratisbonensis</name>
    <dbReference type="NCBI Taxonomy" id="291195"/>
    <lineage>
        <taxon>Eukaryota</taxon>
        <taxon>Fungi</taxon>
        <taxon>Fungi incertae sedis</taxon>
        <taxon>Microsporidia</taxon>
        <taxon>Tubulinosematoidea</taxon>
        <taxon>Tubulinosematidae</taxon>
        <taxon>Tubulinosema</taxon>
    </lineage>
</organism>
<evidence type="ECO:0000313" key="1">
    <source>
        <dbReference type="EMBL" id="RVD91243.1"/>
    </source>
</evidence>
<name>A0A437AJ80_9MICR</name>
<dbReference type="VEuPathDB" id="MicrosporidiaDB:TUBRATIS_23110"/>
<sequence length="157" mass="18351">MFLILLIQFHKSAQILGSNQFRIMFDLSGKLMFPLSKEEIQHNAEQVKILNQGKTLAEMFINYSRSIEVKLYSTFTNELVDKTKCTADMMRMFFNEIGFKCRERFSYDSELDHQGFKAEIERIVMNDQAVKFMPSFEAKVLTALEKDMDFESITEGN</sequence>
<keyword evidence="2" id="KW-1185">Reference proteome</keyword>
<dbReference type="AlphaFoldDB" id="A0A437AJ80"/>
<protein>
    <submittedName>
        <fullName evidence="1">Uncharacterized protein</fullName>
    </submittedName>
</protein>
<dbReference type="Proteomes" id="UP000282876">
    <property type="component" value="Unassembled WGS sequence"/>
</dbReference>
<reference evidence="1 2" key="1">
    <citation type="submission" date="2018-10" db="EMBL/GenBank/DDBJ databases">
        <title>Draft genome sequence of the microsporidian Tubulinosema ratisbonensis.</title>
        <authorList>
            <person name="Polonais V."/>
            <person name="Peyretaillade E."/>
            <person name="Niehus S."/>
            <person name="Wawrzyniak I."/>
            <person name="Franchet A."/>
            <person name="Gaspin C."/>
            <person name="Reichstadt M."/>
            <person name="Belser C."/>
            <person name="Labadie K."/>
            <person name="Delbac F."/>
            <person name="Ferrandon D."/>
        </authorList>
    </citation>
    <scope>NUCLEOTIDE SEQUENCE [LARGE SCALE GENOMIC DNA]</scope>
    <source>
        <strain evidence="1 2">Franzen</strain>
    </source>
</reference>
<dbReference type="EMBL" id="RCSS01000595">
    <property type="protein sequence ID" value="RVD91243.1"/>
    <property type="molecule type" value="Genomic_DNA"/>
</dbReference>
<proteinExistence type="predicted"/>